<dbReference type="RefSeq" id="WP_151622829.1">
    <property type="nucleotide sequence ID" value="NZ_CP043028.1"/>
</dbReference>
<reference evidence="3" key="1">
    <citation type="submission" date="2019-08" db="EMBL/GenBank/DDBJ databases">
        <title>Complete Genome Sequence of the Polysaccharide-Degrading Rumen Bacterium Pseudobutyrivibrio xylanivorans MA3014.</title>
        <authorList>
            <person name="Palevich N."/>
            <person name="Maclean P.H."/>
            <person name="Kelly W.J."/>
            <person name="Leahy S.C."/>
            <person name="Rakonjac J."/>
            <person name="Attwood G.T."/>
        </authorList>
    </citation>
    <scope>NUCLEOTIDE SEQUENCE [LARGE SCALE GENOMIC DNA]</scope>
    <source>
        <strain evidence="3">MA3014</strain>
    </source>
</reference>
<evidence type="ECO:0000313" key="2">
    <source>
        <dbReference type="EMBL" id="QFJ54336.1"/>
    </source>
</evidence>
<organism evidence="2 3">
    <name type="scientific">Pseudobutyrivibrio xylanivorans</name>
    <dbReference type="NCBI Taxonomy" id="185007"/>
    <lineage>
        <taxon>Bacteria</taxon>
        <taxon>Bacillati</taxon>
        <taxon>Bacillota</taxon>
        <taxon>Clostridia</taxon>
        <taxon>Lachnospirales</taxon>
        <taxon>Lachnospiraceae</taxon>
        <taxon>Pseudobutyrivibrio</taxon>
    </lineage>
</organism>
<evidence type="ECO:0000313" key="3">
    <source>
        <dbReference type="Proteomes" id="UP000327030"/>
    </source>
</evidence>
<dbReference type="Proteomes" id="UP000327030">
    <property type="component" value="Chromosome 1"/>
</dbReference>
<evidence type="ECO:0008006" key="4">
    <source>
        <dbReference type="Google" id="ProtNLM"/>
    </source>
</evidence>
<dbReference type="SUPFAM" id="SSF49265">
    <property type="entry name" value="Fibronectin type III"/>
    <property type="match status" value="1"/>
</dbReference>
<sequence>MRKKINSLLMLLVLVVLSFSNSSVANAEECFTINGYTFYESDFPLSTDYPDNIYEYYSDPTDPKTYLKFELQPIPYCSDVFYTWIGENWFDQHYTGLNPALAQPWLFARYDVVKKYLERYETYHEEWFYSRVQEKHLGTINPQNLAYIEFIDDDKYFGEVHIYNPNNVSLTTEQPIQQEETKTEQQQTTETSIAQADTQVTEAIETPLNNTYTSSNFTITTDKRKFEATLNEVSKPTYKVIVNGVDINYYLLKTSTSNKFTFTNLQSGCTYNVEARARSNFGDNVYQETLTIKIP</sequence>
<protein>
    <recommendedName>
        <fullName evidence="4">Fibronectin type-III domain-containing protein</fullName>
    </recommendedName>
</protein>
<proteinExistence type="predicted"/>
<dbReference type="AlphaFoldDB" id="A0A5P6VNT2"/>
<gene>
    <name evidence="2" type="ORF">FXF36_05445</name>
</gene>
<feature type="chain" id="PRO_5024847414" description="Fibronectin type-III domain-containing protein" evidence="1">
    <location>
        <begin position="28"/>
        <end position="295"/>
    </location>
</feature>
<dbReference type="KEGG" id="pxv:FXF36_05445"/>
<accession>A0A5P6VNT2</accession>
<name>A0A5P6VNT2_PSEXY</name>
<evidence type="ECO:0000256" key="1">
    <source>
        <dbReference type="SAM" id="SignalP"/>
    </source>
</evidence>
<feature type="signal peptide" evidence="1">
    <location>
        <begin position="1"/>
        <end position="27"/>
    </location>
</feature>
<keyword evidence="1" id="KW-0732">Signal</keyword>
<dbReference type="InterPro" id="IPR036116">
    <property type="entry name" value="FN3_sf"/>
</dbReference>
<dbReference type="EMBL" id="CP043028">
    <property type="protein sequence ID" value="QFJ54336.1"/>
    <property type="molecule type" value="Genomic_DNA"/>
</dbReference>